<dbReference type="Proteomes" id="UP001497623">
    <property type="component" value="Unassembled WGS sequence"/>
</dbReference>
<sequence length="119" mass="13014">MRFKNEPLRKTMENSDSEQELDTEIHGYANPGVPIKLERDDGDNVDTNAEIDITPAQALLLASLASADRGAARVNRGWAPGWGAATSVLTSTRDFEARNAQDKLRQIAALGHIKVELDD</sequence>
<dbReference type="AlphaFoldDB" id="A0AAV2SGD2"/>
<feature type="non-terminal residue" evidence="2">
    <location>
        <position position="119"/>
    </location>
</feature>
<accession>A0AAV2SGD2</accession>
<feature type="region of interest" description="Disordered" evidence="1">
    <location>
        <begin position="1"/>
        <end position="38"/>
    </location>
</feature>
<dbReference type="EMBL" id="CAXKWB010064567">
    <property type="protein sequence ID" value="CAL4187825.1"/>
    <property type="molecule type" value="Genomic_DNA"/>
</dbReference>
<protein>
    <submittedName>
        <fullName evidence="2">Uncharacterized protein</fullName>
    </submittedName>
</protein>
<keyword evidence="3" id="KW-1185">Reference proteome</keyword>
<reference evidence="2 3" key="1">
    <citation type="submission" date="2024-05" db="EMBL/GenBank/DDBJ databases">
        <authorList>
            <person name="Wallberg A."/>
        </authorList>
    </citation>
    <scope>NUCLEOTIDE SEQUENCE [LARGE SCALE GENOMIC DNA]</scope>
</reference>
<evidence type="ECO:0000256" key="1">
    <source>
        <dbReference type="SAM" id="MobiDB-lite"/>
    </source>
</evidence>
<comment type="caution">
    <text evidence="2">The sequence shown here is derived from an EMBL/GenBank/DDBJ whole genome shotgun (WGS) entry which is preliminary data.</text>
</comment>
<gene>
    <name evidence="2" type="ORF">MNOR_LOCUS36226</name>
</gene>
<organism evidence="2 3">
    <name type="scientific">Meganyctiphanes norvegica</name>
    <name type="common">Northern krill</name>
    <name type="synonym">Thysanopoda norvegica</name>
    <dbReference type="NCBI Taxonomy" id="48144"/>
    <lineage>
        <taxon>Eukaryota</taxon>
        <taxon>Metazoa</taxon>
        <taxon>Ecdysozoa</taxon>
        <taxon>Arthropoda</taxon>
        <taxon>Crustacea</taxon>
        <taxon>Multicrustacea</taxon>
        <taxon>Malacostraca</taxon>
        <taxon>Eumalacostraca</taxon>
        <taxon>Eucarida</taxon>
        <taxon>Euphausiacea</taxon>
        <taxon>Euphausiidae</taxon>
        <taxon>Meganyctiphanes</taxon>
    </lineage>
</organism>
<evidence type="ECO:0000313" key="2">
    <source>
        <dbReference type="EMBL" id="CAL4187825.1"/>
    </source>
</evidence>
<name>A0AAV2SGD2_MEGNR</name>
<feature type="compositionally biased region" description="Basic and acidic residues" evidence="1">
    <location>
        <begin position="1"/>
        <end position="13"/>
    </location>
</feature>
<proteinExistence type="predicted"/>
<evidence type="ECO:0000313" key="3">
    <source>
        <dbReference type="Proteomes" id="UP001497623"/>
    </source>
</evidence>